<proteinExistence type="predicted"/>
<dbReference type="Proteomes" id="UP001055337">
    <property type="component" value="Chromosome"/>
</dbReference>
<dbReference type="SUPFAM" id="SSF54427">
    <property type="entry name" value="NTF2-like"/>
    <property type="match status" value="1"/>
</dbReference>
<dbReference type="Pfam" id="PF12680">
    <property type="entry name" value="SnoaL_2"/>
    <property type="match status" value="1"/>
</dbReference>
<evidence type="ECO:0000256" key="1">
    <source>
        <dbReference type="SAM" id="MobiDB-lite"/>
    </source>
</evidence>
<dbReference type="Gene3D" id="3.10.450.50">
    <property type="match status" value="1"/>
</dbReference>
<dbReference type="InterPro" id="IPR037401">
    <property type="entry name" value="SnoaL-like"/>
</dbReference>
<keyword evidence="4" id="KW-1185">Reference proteome</keyword>
<organism evidence="3 4">
    <name type="scientific">Mycolicibacterium crocinum</name>
    <dbReference type="NCBI Taxonomy" id="388459"/>
    <lineage>
        <taxon>Bacteria</taxon>
        <taxon>Bacillati</taxon>
        <taxon>Actinomycetota</taxon>
        <taxon>Actinomycetes</taxon>
        <taxon>Mycobacteriales</taxon>
        <taxon>Mycobacteriaceae</taxon>
        <taxon>Mycolicibacterium</taxon>
    </lineage>
</organism>
<dbReference type="EMBL" id="CP092362">
    <property type="protein sequence ID" value="ULN40931.2"/>
    <property type="molecule type" value="Genomic_DNA"/>
</dbReference>
<evidence type="ECO:0000313" key="4">
    <source>
        <dbReference type="Proteomes" id="UP001055337"/>
    </source>
</evidence>
<protein>
    <submittedName>
        <fullName evidence="3">Ester cyclase</fullName>
    </submittedName>
</protein>
<feature type="domain" description="SnoaL-like" evidence="2">
    <location>
        <begin position="44"/>
        <end position="148"/>
    </location>
</feature>
<feature type="region of interest" description="Disordered" evidence="1">
    <location>
        <begin position="1"/>
        <end position="26"/>
    </location>
</feature>
<dbReference type="InterPro" id="IPR032710">
    <property type="entry name" value="NTF2-like_dom_sf"/>
</dbReference>
<sequence length="160" mass="17766">MTSRVIERAHRRREADGDALDTERPTQEATMTDIQTTPRFSAQMWAAFWAAPELSAGQDILADDIVGYWPGQQEPVRGLDGYTQKIADLLAAYPDLRLELIDSATVPGKSANEELVFLHYVGTGTGPRGPFRIRGIDRVRTRDGIVVENVIRYDPAELPG</sequence>
<accession>A0ABY3THK4</accession>
<dbReference type="RefSeq" id="WP_262871702.1">
    <property type="nucleotide sequence ID" value="NZ_CP092362.2"/>
</dbReference>
<reference evidence="3" key="1">
    <citation type="submission" date="2022-08" db="EMBL/GenBank/DDBJ databases">
        <title>Whole genome sequencing of non-tuberculosis mycobacteria type-strains.</title>
        <authorList>
            <person name="Igarashi Y."/>
            <person name="Osugi A."/>
            <person name="Mitarai S."/>
        </authorList>
    </citation>
    <scope>NUCLEOTIDE SEQUENCE</scope>
    <source>
        <strain evidence="3">JCM 16369</strain>
    </source>
</reference>
<evidence type="ECO:0000313" key="3">
    <source>
        <dbReference type="EMBL" id="ULN40931.2"/>
    </source>
</evidence>
<gene>
    <name evidence="3" type="ORF">MI149_25460</name>
</gene>
<evidence type="ECO:0000259" key="2">
    <source>
        <dbReference type="Pfam" id="PF12680"/>
    </source>
</evidence>
<name>A0ABY3THK4_9MYCO</name>